<keyword evidence="3" id="KW-1185">Reference proteome</keyword>
<accession>A0A3N2DXV2</accession>
<gene>
    <name evidence="2" type="ORF">EDC56_0130</name>
</gene>
<dbReference type="EMBL" id="RKHR01000003">
    <property type="protein sequence ID" value="ROS04624.1"/>
    <property type="molecule type" value="Genomic_DNA"/>
</dbReference>
<dbReference type="RefSeq" id="WP_123710613.1">
    <property type="nucleotide sequence ID" value="NZ_RKHR01000003.1"/>
</dbReference>
<proteinExistence type="predicted"/>
<organism evidence="2 3">
    <name type="scientific">Sinobacterium caligoides</name>
    <dbReference type="NCBI Taxonomy" id="933926"/>
    <lineage>
        <taxon>Bacteria</taxon>
        <taxon>Pseudomonadati</taxon>
        <taxon>Pseudomonadota</taxon>
        <taxon>Gammaproteobacteria</taxon>
        <taxon>Cellvibrionales</taxon>
        <taxon>Spongiibacteraceae</taxon>
        <taxon>Sinobacterium</taxon>
    </lineage>
</organism>
<comment type="caution">
    <text evidence="2">The sequence shown here is derived from an EMBL/GenBank/DDBJ whole genome shotgun (WGS) entry which is preliminary data.</text>
</comment>
<evidence type="ECO:0000313" key="3">
    <source>
        <dbReference type="Proteomes" id="UP000275394"/>
    </source>
</evidence>
<reference evidence="2 3" key="1">
    <citation type="submission" date="2018-11" db="EMBL/GenBank/DDBJ databases">
        <title>Genomic Encyclopedia of Type Strains, Phase IV (KMG-IV): sequencing the most valuable type-strain genomes for metagenomic binning, comparative biology and taxonomic classification.</title>
        <authorList>
            <person name="Goeker M."/>
        </authorList>
    </citation>
    <scope>NUCLEOTIDE SEQUENCE [LARGE SCALE GENOMIC DNA]</scope>
    <source>
        <strain evidence="2 3">DSM 100316</strain>
    </source>
</reference>
<feature type="region of interest" description="Disordered" evidence="1">
    <location>
        <begin position="1"/>
        <end position="31"/>
    </location>
</feature>
<sequence>MPKAPKSHHHIGSPKRHKPHHHAAAGHHKHRPPHHVEWLFNIHNEELTSHQIGEYIKSIGSKIQEEGRVNINNNEVVLPNENIELIIRHERAPRGELVFKLEMKWINSTESTELDANESINIS</sequence>
<dbReference type="Proteomes" id="UP000275394">
    <property type="component" value="Unassembled WGS sequence"/>
</dbReference>
<protein>
    <recommendedName>
        <fullName evidence="4">Amphi-Trp domain-containing protein</fullName>
    </recommendedName>
</protein>
<evidence type="ECO:0000256" key="1">
    <source>
        <dbReference type="SAM" id="MobiDB-lite"/>
    </source>
</evidence>
<dbReference type="AlphaFoldDB" id="A0A3N2DXV2"/>
<evidence type="ECO:0008006" key="4">
    <source>
        <dbReference type="Google" id="ProtNLM"/>
    </source>
</evidence>
<name>A0A3N2DXV2_9GAMM</name>
<evidence type="ECO:0000313" key="2">
    <source>
        <dbReference type="EMBL" id="ROS04624.1"/>
    </source>
</evidence>